<keyword evidence="1" id="KW-0812">Transmembrane</keyword>
<comment type="caution">
    <text evidence="2">The sequence shown here is derived from an EMBL/GenBank/DDBJ whole genome shotgun (WGS) entry which is preliminary data.</text>
</comment>
<protein>
    <submittedName>
        <fullName evidence="2">Uncharacterized protein</fullName>
    </submittedName>
</protein>
<keyword evidence="1" id="KW-0472">Membrane</keyword>
<dbReference type="EMBL" id="JBHUPG010000031">
    <property type="protein sequence ID" value="MFD2913461.1"/>
    <property type="molecule type" value="Genomic_DNA"/>
</dbReference>
<keyword evidence="3" id="KW-1185">Reference proteome</keyword>
<dbReference type="RefSeq" id="WP_204728379.1">
    <property type="nucleotide sequence ID" value="NZ_JAFBDK010000003.1"/>
</dbReference>
<evidence type="ECO:0000256" key="1">
    <source>
        <dbReference type="SAM" id="Phobius"/>
    </source>
</evidence>
<accession>A0ABW5ZNG4</accession>
<feature type="transmembrane region" description="Helical" evidence="1">
    <location>
        <begin position="32"/>
        <end position="49"/>
    </location>
</feature>
<evidence type="ECO:0000313" key="2">
    <source>
        <dbReference type="EMBL" id="MFD2913461.1"/>
    </source>
</evidence>
<feature type="transmembrane region" description="Helical" evidence="1">
    <location>
        <begin position="56"/>
        <end position="74"/>
    </location>
</feature>
<dbReference type="Proteomes" id="UP001597561">
    <property type="component" value="Unassembled WGS sequence"/>
</dbReference>
<evidence type="ECO:0000313" key="3">
    <source>
        <dbReference type="Proteomes" id="UP001597561"/>
    </source>
</evidence>
<feature type="transmembrane region" description="Helical" evidence="1">
    <location>
        <begin position="9"/>
        <end position="26"/>
    </location>
</feature>
<organism evidence="2 3">
    <name type="scientific">Jeotgalibacillus terrae</name>
    <dbReference type="NCBI Taxonomy" id="587735"/>
    <lineage>
        <taxon>Bacteria</taxon>
        <taxon>Bacillati</taxon>
        <taxon>Bacillota</taxon>
        <taxon>Bacilli</taxon>
        <taxon>Bacillales</taxon>
        <taxon>Caryophanaceae</taxon>
        <taxon>Jeotgalibacillus</taxon>
    </lineage>
</organism>
<name>A0ABW5ZNG4_9BACL</name>
<gene>
    <name evidence="2" type="ORF">ACFS5P_16360</name>
</gene>
<reference evidence="3" key="1">
    <citation type="journal article" date="2019" name="Int. J. Syst. Evol. Microbiol.">
        <title>The Global Catalogue of Microorganisms (GCM) 10K type strain sequencing project: providing services to taxonomists for standard genome sequencing and annotation.</title>
        <authorList>
            <consortium name="The Broad Institute Genomics Platform"/>
            <consortium name="The Broad Institute Genome Sequencing Center for Infectious Disease"/>
            <person name="Wu L."/>
            <person name="Ma J."/>
        </authorList>
    </citation>
    <scope>NUCLEOTIDE SEQUENCE [LARGE SCALE GENOMIC DNA]</scope>
    <source>
        <strain evidence="3">KCTC 13528</strain>
    </source>
</reference>
<keyword evidence="1" id="KW-1133">Transmembrane helix</keyword>
<sequence length="76" mass="8954">MQKAIKDKNFSVLMGIITALGIMSYIVISHDIVFYVMITAIWSGALIYDRDRKKHIWHYTASYLLLMLFFYLLLSF</sequence>
<proteinExistence type="predicted"/>